<dbReference type="EMBL" id="BAABFU010000001">
    <property type="protein sequence ID" value="GAA4347363.1"/>
    <property type="molecule type" value="Genomic_DNA"/>
</dbReference>
<reference evidence="4" key="1">
    <citation type="journal article" date="2019" name="Int. J. Syst. Evol. Microbiol.">
        <title>The Global Catalogue of Microorganisms (GCM) 10K type strain sequencing project: providing services to taxonomists for standard genome sequencing and annotation.</title>
        <authorList>
            <consortium name="The Broad Institute Genomics Platform"/>
            <consortium name="The Broad Institute Genome Sequencing Center for Infectious Disease"/>
            <person name="Wu L."/>
            <person name="Ma J."/>
        </authorList>
    </citation>
    <scope>NUCLEOTIDE SEQUENCE [LARGE SCALE GENOMIC DNA]</scope>
    <source>
        <strain evidence="4">JCM 17727</strain>
    </source>
</reference>
<name>A0ABP8HYA8_9GAMM</name>
<evidence type="ECO:0000256" key="1">
    <source>
        <dbReference type="SAM" id="MobiDB-lite"/>
    </source>
</evidence>
<organism evidence="3 4">
    <name type="scientific">Kangiella taiwanensis</name>
    <dbReference type="NCBI Taxonomy" id="1079179"/>
    <lineage>
        <taxon>Bacteria</taxon>
        <taxon>Pseudomonadati</taxon>
        <taxon>Pseudomonadota</taxon>
        <taxon>Gammaproteobacteria</taxon>
        <taxon>Kangiellales</taxon>
        <taxon>Kangiellaceae</taxon>
        <taxon>Kangiella</taxon>
    </lineage>
</organism>
<evidence type="ECO:0000313" key="3">
    <source>
        <dbReference type="EMBL" id="GAA4347363.1"/>
    </source>
</evidence>
<dbReference type="RefSeq" id="WP_223576713.1">
    <property type="nucleotide sequence ID" value="NZ_BAABFU010000001.1"/>
</dbReference>
<evidence type="ECO:0000313" key="4">
    <source>
        <dbReference type="Proteomes" id="UP001501294"/>
    </source>
</evidence>
<accession>A0ABP8HYA8</accession>
<feature type="region of interest" description="Disordered" evidence="1">
    <location>
        <begin position="59"/>
        <end position="79"/>
    </location>
</feature>
<feature type="chain" id="PRO_5046534897" evidence="2">
    <location>
        <begin position="35"/>
        <end position="289"/>
    </location>
</feature>
<evidence type="ECO:0000256" key="2">
    <source>
        <dbReference type="SAM" id="SignalP"/>
    </source>
</evidence>
<keyword evidence="2" id="KW-0732">Signal</keyword>
<gene>
    <name evidence="3" type="ORF">GCM10023150_09760</name>
</gene>
<keyword evidence="4" id="KW-1185">Reference proteome</keyword>
<comment type="caution">
    <text evidence="3">The sequence shown here is derived from an EMBL/GenBank/DDBJ whole genome shotgun (WGS) entry which is preliminary data.</text>
</comment>
<sequence length="289" mass="30928">MVKKSMSKKRFEKRKVWAGVGTALLATSAATATAEQSDTDTYTALSSSVFSYSAMSLGEGGETGGEGGEGEGEGEGATKADLSSDNAAYLARLGLIRGHLWVGLKLYREGHLAMAKTHMKHPEDELYAGLEPVFEARGVNGFGQELSDLADAVNNEQGDEAVELAYSKLLGAITASESMAKMTAKEALLSISQMIRTAADEYAIGVKKGEIVNVHEYQDAYGFTEIAIERLERLSDEQKAQAQSDIDNAKTILVKLRTLWPTVNPEGDVEGEASHLYGAAARIELSALN</sequence>
<dbReference type="Proteomes" id="UP001501294">
    <property type="component" value="Unassembled WGS sequence"/>
</dbReference>
<protein>
    <submittedName>
        <fullName evidence="3">Uncharacterized protein</fullName>
    </submittedName>
</protein>
<proteinExistence type="predicted"/>
<feature type="signal peptide" evidence="2">
    <location>
        <begin position="1"/>
        <end position="34"/>
    </location>
</feature>